<dbReference type="EMBL" id="KQ030517">
    <property type="protein sequence ID" value="KJZ75503.1"/>
    <property type="molecule type" value="Genomic_DNA"/>
</dbReference>
<organism evidence="3 4">
    <name type="scientific">Hirsutella minnesotensis 3608</name>
    <dbReference type="NCBI Taxonomy" id="1043627"/>
    <lineage>
        <taxon>Eukaryota</taxon>
        <taxon>Fungi</taxon>
        <taxon>Dikarya</taxon>
        <taxon>Ascomycota</taxon>
        <taxon>Pezizomycotina</taxon>
        <taxon>Sordariomycetes</taxon>
        <taxon>Hypocreomycetidae</taxon>
        <taxon>Hypocreales</taxon>
        <taxon>Ophiocordycipitaceae</taxon>
        <taxon>Hirsutella</taxon>
    </lineage>
</organism>
<reference evidence="3 4" key="1">
    <citation type="journal article" date="2014" name="Genome Biol. Evol.">
        <title>Comparative genomics and transcriptomics analyses reveal divergent lifestyle features of nematode endoparasitic fungus Hirsutella minnesotensis.</title>
        <authorList>
            <person name="Lai Y."/>
            <person name="Liu K."/>
            <person name="Zhang X."/>
            <person name="Zhang X."/>
            <person name="Li K."/>
            <person name="Wang N."/>
            <person name="Shu C."/>
            <person name="Wu Y."/>
            <person name="Wang C."/>
            <person name="Bushley K.E."/>
            <person name="Xiang M."/>
            <person name="Liu X."/>
        </authorList>
    </citation>
    <scope>NUCLEOTIDE SEQUENCE [LARGE SCALE GENOMIC DNA]</scope>
    <source>
        <strain evidence="3 4">3608</strain>
    </source>
</reference>
<evidence type="ECO:0000256" key="1">
    <source>
        <dbReference type="ARBA" id="ARBA00022729"/>
    </source>
</evidence>
<dbReference type="PANTHER" id="PTHR30006:SF2">
    <property type="entry name" value="ABC TRANSPORTER SUBSTRATE-BINDING PROTEIN"/>
    <property type="match status" value="1"/>
</dbReference>
<keyword evidence="4" id="KW-1185">Reference proteome</keyword>
<gene>
    <name evidence="3" type="ORF">HIM_05199</name>
</gene>
<dbReference type="PANTHER" id="PTHR30006">
    <property type="entry name" value="THIAMINE-BINDING PERIPLASMIC PROTEIN-RELATED"/>
    <property type="match status" value="1"/>
</dbReference>
<evidence type="ECO:0000313" key="4">
    <source>
        <dbReference type="Proteomes" id="UP000054481"/>
    </source>
</evidence>
<dbReference type="AlphaFoldDB" id="A0A0F7ZUV1"/>
<name>A0A0F7ZUV1_9HYPO</name>
<feature type="chain" id="PRO_5002526029" description="ABC-type Fe3+ transport system" evidence="2">
    <location>
        <begin position="20"/>
        <end position="358"/>
    </location>
</feature>
<sequence>MPLFAALLLLSRLLCDCIAQPDGPGTAGVETRTFDEMYEAAKKEGGVVTVWHGGDEPAQRNGLKEAFESRFPGIKVNITVDVSKYLDGRVDEQLAARAVYVDNIILQTLHDFPRWEKQGALLNYAPLGFEQIYPEFKASSAAWYGIGVFSWMNVLGTNKLPNRTFTTFEELTHPGYKDKIVLTWPNDDDAVLFTFHLILEKLGKGWFDRLLQNNPRWVRGTETPLTMIIQANDSVAASFTTAPGFDAIPGIQFGFCTDANFTSWPQTGAILKDAPHPESAKLFHSFMLTPEYQKVIGWSVRKDVPPPTGFPNIFDVPNTDPTAFGLWMADRPNVERTRLRFEDMLGTPQGPSPLFDGQ</sequence>
<evidence type="ECO:0000256" key="2">
    <source>
        <dbReference type="SAM" id="SignalP"/>
    </source>
</evidence>
<dbReference type="Gene3D" id="3.40.190.10">
    <property type="entry name" value="Periplasmic binding protein-like II"/>
    <property type="match status" value="2"/>
</dbReference>
<keyword evidence="1 2" id="KW-0732">Signal</keyword>
<dbReference type="Pfam" id="PF13531">
    <property type="entry name" value="SBP_bac_11"/>
    <property type="match status" value="1"/>
</dbReference>
<proteinExistence type="predicted"/>
<dbReference type="OrthoDB" id="124329at2759"/>
<dbReference type="SUPFAM" id="SSF53850">
    <property type="entry name" value="Periplasmic binding protein-like II"/>
    <property type="match status" value="1"/>
</dbReference>
<dbReference type="Proteomes" id="UP000054481">
    <property type="component" value="Unassembled WGS sequence"/>
</dbReference>
<evidence type="ECO:0000313" key="3">
    <source>
        <dbReference type="EMBL" id="KJZ75503.1"/>
    </source>
</evidence>
<protein>
    <recommendedName>
        <fullName evidence="5">ABC-type Fe3+ transport system</fullName>
    </recommendedName>
</protein>
<evidence type="ECO:0008006" key="5">
    <source>
        <dbReference type="Google" id="ProtNLM"/>
    </source>
</evidence>
<feature type="signal peptide" evidence="2">
    <location>
        <begin position="1"/>
        <end position="19"/>
    </location>
</feature>
<accession>A0A0F7ZUV1</accession>